<evidence type="ECO:0000313" key="4">
    <source>
        <dbReference type="Proteomes" id="UP001153461"/>
    </source>
</evidence>
<dbReference type="EMBL" id="CAJVNV010000310">
    <property type="protein sequence ID" value="CAG8153050.1"/>
    <property type="molecule type" value="Genomic_DNA"/>
</dbReference>
<feature type="region of interest" description="Disordered" evidence="2">
    <location>
        <begin position="679"/>
        <end position="706"/>
    </location>
</feature>
<dbReference type="InterPro" id="IPR019193">
    <property type="entry name" value="UBQ-conj_enz_E2-bd_prot"/>
</dbReference>
<comment type="caution">
    <text evidence="3">The sequence shown here is derived from an EMBL/GenBank/DDBJ whole genome shotgun (WGS) entry which is preliminary data.</text>
</comment>
<dbReference type="GO" id="GO:0016491">
    <property type="term" value="F:oxidoreductase activity"/>
    <property type="evidence" value="ECO:0007669"/>
    <property type="project" value="UniProtKB-KW"/>
</dbReference>
<organism evidence="3 4">
    <name type="scientific">Penicillium nalgiovense</name>
    <dbReference type="NCBI Taxonomy" id="60175"/>
    <lineage>
        <taxon>Eukaryota</taxon>
        <taxon>Fungi</taxon>
        <taxon>Dikarya</taxon>
        <taxon>Ascomycota</taxon>
        <taxon>Pezizomycotina</taxon>
        <taxon>Eurotiomycetes</taxon>
        <taxon>Eurotiomycetidae</taxon>
        <taxon>Eurotiales</taxon>
        <taxon>Aspergillaceae</taxon>
        <taxon>Penicillium</taxon>
    </lineage>
</organism>
<dbReference type="Pfam" id="PF09814">
    <property type="entry name" value="HECT_2"/>
    <property type="match status" value="1"/>
</dbReference>
<accession>A0A9W4HVY7</accession>
<keyword evidence="1" id="KW-0560">Oxidoreductase</keyword>
<feature type="region of interest" description="Disordered" evidence="2">
    <location>
        <begin position="563"/>
        <end position="588"/>
    </location>
</feature>
<reference evidence="3" key="1">
    <citation type="submission" date="2021-07" db="EMBL/GenBank/DDBJ databases">
        <authorList>
            <person name="Branca A.L. A."/>
        </authorList>
    </citation>
    <scope>NUCLEOTIDE SEQUENCE</scope>
</reference>
<dbReference type="Proteomes" id="UP001153461">
    <property type="component" value="Unassembled WGS sequence"/>
</dbReference>
<dbReference type="Pfam" id="PF14027">
    <property type="entry name" value="Questin_oxidase"/>
    <property type="match status" value="1"/>
</dbReference>
<dbReference type="PANTHER" id="PTHR35870">
    <property type="entry name" value="PROTEIN, PUTATIVE (AFU_ORTHOLOGUE AFUA_5G03330)-RELATED"/>
    <property type="match status" value="1"/>
</dbReference>
<evidence type="ECO:0000313" key="3">
    <source>
        <dbReference type="EMBL" id="CAG8153050.1"/>
    </source>
</evidence>
<dbReference type="InterPro" id="IPR025337">
    <property type="entry name" value="Questin_oxidase-like"/>
</dbReference>
<evidence type="ECO:0000256" key="1">
    <source>
        <dbReference type="ARBA" id="ARBA00023002"/>
    </source>
</evidence>
<sequence length="999" mass="112901">MFNVRWPSLPSLGLFSSSPAQVIDLSPVHIHETETAQDKPARAFKHLLKLNHVENSLFDCRKFPNQLIHLLGSSFLQGADADTLGRIYEEEVSDLVKWKESPAEITILDWRGHLGCRKFDRAFVDFFEDEMVRLSYDWKEVVAEYLFTDKEPMFDSIMASLGLPLIHLAYAFEMDSREVAMEALALAATCHNDIYKSLEGPKHLENEASYESKSLFAILDLVRKDEELDGLFPTPGSDNLDTLFVSRNAALLNHWKAWKIENPVEQFRESQELAAALLVGTAANDSMGHYDWFFALNLATSHAVRVVLPFIPPQFQISLLRQWWLVCVGIYVAQLRPEIRMDQIRSYDPNGKDWEWVAEKAVNGEFSSNVHFVRTTRALKELASTWGDSDSFFLKAAVQFVTEFKHWRGNFVGYELHHGRGHREHQLIQTRHVSQRLEKSEFSGPRYCYIVIPVTHPISPYSSDLGASNTASHQTPSLPGTLPETHSTSTMQDADVPLYLHAEFLPNIRQITLYVSLPGTANFDGIRPDIQLSESRKAVTVSLSKPFEYVTETIKLPARVSEASRRVLETTSGTASKPDPDGTGDPSYDFSFRVQVDPAEEALASRDELIDEYAPWTAEEMSSSTRIRCRQCEHAFLNSSLKAESVDQGTSESRTPGWIWKDLPSGNWAEMMDFWHCHKPDPHEGHEKDEKDSALEKEDQTAQNKGYGADSHVVAISGTVLVDVATFLVAETDCTGLKKRRLSEQCSGRDYKSYIILFSLCDVMWVISIYELKCNAFPFTSKYSILRNSPNSRYNYSLLTSNAIQGNDEEQNHDIEASTQLTLDCANCNAIIGMEDPVAKGWRLLKASVSLNTNASSCEADVSKWEDHPTETIVAAQLLELIERESARRFVVHCGQKSGLVLWVFNPDMRYSNSSAGRSIMAQQAMKVFYQKSPDVDELLHPEIGNPSPLSVEELELPSMIFEAMSQALTNSNEMLPLSARRFNEWDVGLLSRFRREKA</sequence>
<feature type="compositionally biased region" description="Basic and acidic residues" evidence="2">
    <location>
        <begin position="679"/>
        <end position="700"/>
    </location>
</feature>
<dbReference type="PANTHER" id="PTHR35870:SF6">
    <property type="entry name" value="MGS207 PROTEIN"/>
    <property type="match status" value="1"/>
</dbReference>
<dbReference type="AlphaFoldDB" id="A0A9W4HVY7"/>
<feature type="region of interest" description="Disordered" evidence="2">
    <location>
        <begin position="465"/>
        <end position="489"/>
    </location>
</feature>
<gene>
    <name evidence="3" type="ORF">PNAL_LOCUS6149</name>
</gene>
<proteinExistence type="predicted"/>
<protein>
    <recommendedName>
        <fullName evidence="5">Ubiquitin-conjugating enzyme E2-binding protein</fullName>
    </recommendedName>
</protein>
<evidence type="ECO:0008006" key="5">
    <source>
        <dbReference type="Google" id="ProtNLM"/>
    </source>
</evidence>
<name>A0A9W4HVY7_PENNA</name>
<evidence type="ECO:0000256" key="2">
    <source>
        <dbReference type="SAM" id="MobiDB-lite"/>
    </source>
</evidence>
<dbReference type="OrthoDB" id="1600564at2759"/>